<comment type="function">
    <text evidence="4">Provides the precursors necessary for DNA synthesis. Catalyzes the biosynthesis of deoxyribonucleotides from the corresponding ribonucleotides.</text>
</comment>
<gene>
    <name evidence="6" type="ORF">KIKIMORA_03100</name>
</gene>
<evidence type="ECO:0000313" key="6">
    <source>
        <dbReference type="EMBL" id="USN15452.1"/>
    </source>
</evidence>
<dbReference type="Pfam" id="PF00317">
    <property type="entry name" value="Ribonuc_red_lgN"/>
    <property type="match status" value="1"/>
</dbReference>
<proteinExistence type="inferred from homology"/>
<dbReference type="SUPFAM" id="SSF51294">
    <property type="entry name" value="Hedgehog/intein (Hint) domain"/>
    <property type="match status" value="1"/>
</dbReference>
<evidence type="ECO:0000256" key="4">
    <source>
        <dbReference type="RuleBase" id="RU003410"/>
    </source>
</evidence>
<dbReference type="GO" id="GO:0009263">
    <property type="term" value="P:deoxyribonucleotide biosynthetic process"/>
    <property type="evidence" value="ECO:0007669"/>
    <property type="project" value="UniProtKB-KW"/>
</dbReference>
<evidence type="ECO:0000259" key="5">
    <source>
        <dbReference type="SMART" id="SM00306"/>
    </source>
</evidence>
<comment type="similarity">
    <text evidence="1 4">Belongs to the ribonucleoside diphosphate reductase large chain family.</text>
</comment>
<dbReference type="SMART" id="SM00306">
    <property type="entry name" value="HintN"/>
    <property type="match status" value="1"/>
</dbReference>
<keyword evidence="7" id="KW-1185">Reference proteome</keyword>
<reference evidence="6 7" key="1">
    <citation type="submission" date="2022-05" db="EMBL/GenBank/DDBJ databases">
        <authorList>
            <person name="Friedrich I."/>
            <person name="Poehlein A."/>
            <person name="Schneider D."/>
            <person name="Hertel R."/>
            <person name="Daniel R."/>
        </authorList>
    </citation>
    <scope>NUCLEOTIDE SEQUENCE [LARGE SCALE GENOMIC DNA]</scope>
</reference>
<dbReference type="PROSITE" id="PS50817">
    <property type="entry name" value="INTEIN_N_TER"/>
    <property type="match status" value="1"/>
</dbReference>
<organism evidence="6 7">
    <name type="scientific">Brevundimonas phage vB_BpoS-Kikimora</name>
    <dbReference type="NCBI Taxonomy" id="2948601"/>
    <lineage>
        <taxon>Viruses</taxon>
        <taxon>Duplodnaviria</taxon>
        <taxon>Heunggongvirae</taxon>
        <taxon>Uroviricota</taxon>
        <taxon>Caudoviricetes</taxon>
        <taxon>Jeanschmidtviridae</taxon>
        <taxon>Kikimoravirus</taxon>
        <taxon>Kikimoravirus kikimora</taxon>
    </lineage>
</organism>
<dbReference type="GO" id="GO:0004748">
    <property type="term" value="F:ribonucleoside-diphosphate reductase activity, thioredoxin disulfide as acceptor"/>
    <property type="evidence" value="ECO:0007669"/>
    <property type="project" value="UniProtKB-EC"/>
</dbReference>
<dbReference type="InterPro" id="IPR006141">
    <property type="entry name" value="Intein_N"/>
</dbReference>
<dbReference type="PANTHER" id="PTHR11573">
    <property type="entry name" value="RIBONUCLEOSIDE-DIPHOSPHATE REDUCTASE LARGE CHAIN"/>
    <property type="match status" value="1"/>
</dbReference>
<dbReference type="Gene3D" id="3.20.70.20">
    <property type="match status" value="2"/>
</dbReference>
<feature type="domain" description="Hint" evidence="5">
    <location>
        <begin position="276"/>
        <end position="361"/>
    </location>
</feature>
<dbReference type="InterPro" id="IPR039718">
    <property type="entry name" value="Rrm1"/>
</dbReference>
<evidence type="ECO:0000256" key="1">
    <source>
        <dbReference type="ARBA" id="ARBA00010406"/>
    </source>
</evidence>
<dbReference type="EMBL" id="ON529857">
    <property type="protein sequence ID" value="USN15452.1"/>
    <property type="molecule type" value="Genomic_DNA"/>
</dbReference>
<dbReference type="InterPro" id="IPR013509">
    <property type="entry name" value="RNR_lsu_N"/>
</dbReference>
<dbReference type="InterPro" id="IPR036844">
    <property type="entry name" value="Hint_dom_sf"/>
</dbReference>
<dbReference type="SUPFAM" id="SSF51998">
    <property type="entry name" value="PFL-like glycyl radical enzymes"/>
    <property type="match status" value="1"/>
</dbReference>
<dbReference type="InterPro" id="IPR008926">
    <property type="entry name" value="RNR_R1-su_N"/>
</dbReference>
<accession>A0A9E7MSV9</accession>
<dbReference type="Gene3D" id="2.170.16.10">
    <property type="entry name" value="Hedgehog/Intein (Hint) domain"/>
    <property type="match status" value="1"/>
</dbReference>
<keyword evidence="4" id="KW-0215">Deoxyribonucleotide synthesis</keyword>
<evidence type="ECO:0000313" key="7">
    <source>
        <dbReference type="Proteomes" id="UP001056576"/>
    </source>
</evidence>
<dbReference type="InterPro" id="IPR000788">
    <property type="entry name" value="RNR_lg_C"/>
</dbReference>
<protein>
    <recommendedName>
        <fullName evidence="2 4">Ribonucleoside-diphosphate reductase</fullName>
        <ecNumber evidence="2 4">1.17.4.1</ecNumber>
    </recommendedName>
</protein>
<dbReference type="GO" id="GO:0005524">
    <property type="term" value="F:ATP binding"/>
    <property type="evidence" value="ECO:0007669"/>
    <property type="project" value="InterPro"/>
</dbReference>
<dbReference type="GO" id="GO:0016539">
    <property type="term" value="P:intein-mediated protein splicing"/>
    <property type="evidence" value="ECO:0007669"/>
    <property type="project" value="InterPro"/>
</dbReference>
<keyword evidence="3 4" id="KW-0560">Oxidoreductase</keyword>
<dbReference type="CDD" id="cd00081">
    <property type="entry name" value="Hint"/>
    <property type="match status" value="1"/>
</dbReference>
<dbReference type="EC" id="1.17.4.1" evidence="2 4"/>
<evidence type="ECO:0000256" key="2">
    <source>
        <dbReference type="ARBA" id="ARBA00012274"/>
    </source>
</evidence>
<sequence length="943" mass="105170">MRVDASSIRLNLTRDEVFDEFTLQTFRDRYLVPGETSPQHAFARASAAFADDAEHAQRLYDYVSKGWFMFATPLLSNGGTDRGLPISCFLTTAEDSREGIFDHWAETGWLSSVGGGVGGYWGDLRSNGAKTSRGSASTGVVPFIATVDRLILSVSQGGTRRGSYAAYLDVDHPEVVEFITGRKPTGGDENRKFTNLHNALCITDKFMRAVRDDTSFDLIDPKTKAVTETLNARELWRLALETRKQTGEPYFFFVDEANRHLPEAQKAKGLKVRQSNLCVAPETEVLTRNGYMPIGALEGRQVEVWNGQEWSQVTIEKTGEDQELVRVWFEDGSYLDCTPYHKFYDADGAEHRAGALTAGVRLEPVSHPVVELKDDAEYEDDLAYTAGFATFAGFEDANRLTVFVNEGDPDLVRRLMRHSVDPSYDTVAEGVYIRYEPLSVPTGRPPLRWRQHSRLAWFAGALDAASEWVEVEGNGFFDKHGYLSIASQDPSLVREMRLAALEAGLNPRIRITDTGCGFMLNVYDVKKLADRGYLLRHKARLSDIEGVGHFTPLMQVADVHPLPRKSDTYCFTEDKRHRGVFNGVLTGNCTEITLATGRDDQNKKRTAVCCLSSVNGEKFPEWCEVPEFIPDLMRMLDNCLTTFIENAPAELAYAVYSATQERSIGLGLLGFHALLQKQMVAFESNEAREINKMIFRHIRADADAASLALGAERGEAPDMAGTGERFAHKLAIAPNASSSILCGNTSPSVEPWRANAYLQKTLSGSFPVKNPYLVRELAKRNLDTPEVWKAIVADEGSVQNLGMKVEVAGKTPVYVIGDVEVDADDWEHLCRVFKTFTELDMRWVVQHARDRQVEIDQAQSINLAFPHDADAGYMSEVHYLAWDPEGEGQPLKSLYYFRSTTPRRAENTNDKVERRAMEEKPVLPSNGLSANPMDDSTCVACEG</sequence>
<name>A0A9E7MSV9_9CAUD</name>
<dbReference type="NCBIfam" id="TIGR01445">
    <property type="entry name" value="intein_Nterm"/>
    <property type="match status" value="1"/>
</dbReference>
<evidence type="ECO:0000256" key="3">
    <source>
        <dbReference type="ARBA" id="ARBA00023002"/>
    </source>
</evidence>
<dbReference type="Proteomes" id="UP001056576">
    <property type="component" value="Segment"/>
</dbReference>
<dbReference type="SUPFAM" id="SSF48168">
    <property type="entry name" value="R1 subunit of ribonucleotide reductase, N-terminal domain"/>
    <property type="match status" value="1"/>
</dbReference>
<dbReference type="InterPro" id="IPR003587">
    <property type="entry name" value="Hint_dom_N"/>
</dbReference>
<comment type="catalytic activity">
    <reaction evidence="4">
        <text>a 2'-deoxyribonucleoside 5'-diphosphate + [thioredoxin]-disulfide + H2O = a ribonucleoside 5'-diphosphate + [thioredoxin]-dithiol</text>
        <dbReference type="Rhea" id="RHEA:23252"/>
        <dbReference type="Rhea" id="RHEA-COMP:10698"/>
        <dbReference type="Rhea" id="RHEA-COMP:10700"/>
        <dbReference type="ChEBI" id="CHEBI:15377"/>
        <dbReference type="ChEBI" id="CHEBI:29950"/>
        <dbReference type="ChEBI" id="CHEBI:50058"/>
        <dbReference type="ChEBI" id="CHEBI:57930"/>
        <dbReference type="ChEBI" id="CHEBI:73316"/>
        <dbReference type="EC" id="1.17.4.1"/>
    </reaction>
</comment>
<dbReference type="Pfam" id="PF02867">
    <property type="entry name" value="Ribonuc_red_lgC"/>
    <property type="match status" value="1"/>
</dbReference>
<dbReference type="PANTHER" id="PTHR11573:SF6">
    <property type="entry name" value="RIBONUCLEOSIDE-DIPHOSPHATE REDUCTASE LARGE SUBUNIT"/>
    <property type="match status" value="1"/>
</dbReference>